<evidence type="ECO:0000259" key="1">
    <source>
        <dbReference type="Pfam" id="PF13354"/>
    </source>
</evidence>
<dbReference type="InterPro" id="IPR045155">
    <property type="entry name" value="Beta-lactam_cat"/>
</dbReference>
<dbReference type="GO" id="GO:0030655">
    <property type="term" value="P:beta-lactam antibiotic catabolic process"/>
    <property type="evidence" value="ECO:0007669"/>
    <property type="project" value="InterPro"/>
</dbReference>
<keyword evidence="3" id="KW-1185">Reference proteome</keyword>
<evidence type="ECO:0000313" key="2">
    <source>
        <dbReference type="EMBL" id="MVN89240.1"/>
    </source>
</evidence>
<comment type="caution">
    <text evidence="2">The sequence shown here is derived from an EMBL/GenBank/DDBJ whole genome shotgun (WGS) entry which is preliminary data.</text>
</comment>
<dbReference type="InterPro" id="IPR012338">
    <property type="entry name" value="Beta-lactam/transpept-like"/>
</dbReference>
<dbReference type="AlphaFoldDB" id="A0A7C9LXJ8"/>
<proteinExistence type="predicted"/>
<dbReference type="SUPFAM" id="SSF56601">
    <property type="entry name" value="beta-lactamase/transpeptidase-like"/>
    <property type="match status" value="1"/>
</dbReference>
<reference evidence="2 3" key="1">
    <citation type="submission" date="2019-12" db="EMBL/GenBank/DDBJ databases">
        <title>Deinococcus sp. HMF7620 Genome sequencing and assembly.</title>
        <authorList>
            <person name="Kang H."/>
            <person name="Kim H."/>
            <person name="Joh K."/>
        </authorList>
    </citation>
    <scope>NUCLEOTIDE SEQUENCE [LARGE SCALE GENOMIC DNA]</scope>
    <source>
        <strain evidence="2 3">HMF7620</strain>
    </source>
</reference>
<sequence length="284" mass="30277">MTADLVTAFRTRLTEAGFKGEVGLRVCTLDGTELAAWQAGLVFPAASTIKVPLLILALQEAQAGRLDLAARVTLRAADQVPGAGVLHELAPGLALTWQDVLTLMTVVSDNTATNLVIERLGLEWVGAQLPLLGFPGTRLVGKLQVPPEQRTPAQQRGERNVTTAHDQTEGLRALVAGERLDAAHTALALDILGRQQLLDILGRRVPCSPDGERLYRVASKSGELNGVHHDVGVLFTPRPLLVALLSQGGTDPREHPENRDVVALADALWPLLAMLGEVPVSGDI</sequence>
<dbReference type="RefSeq" id="WP_157461499.1">
    <property type="nucleotide sequence ID" value="NZ_WQLB01000049.1"/>
</dbReference>
<accession>A0A7C9LXJ8</accession>
<dbReference type="Pfam" id="PF13354">
    <property type="entry name" value="Beta-lactamase2"/>
    <property type="match status" value="1"/>
</dbReference>
<feature type="domain" description="Beta-lactamase class A catalytic" evidence="1">
    <location>
        <begin position="25"/>
        <end position="245"/>
    </location>
</feature>
<dbReference type="PANTHER" id="PTHR35333:SF4">
    <property type="entry name" value="SLR0121 PROTEIN"/>
    <property type="match status" value="1"/>
</dbReference>
<name>A0A7C9LXJ8_9DEIO</name>
<dbReference type="EMBL" id="WQLB01000049">
    <property type="protein sequence ID" value="MVN89240.1"/>
    <property type="molecule type" value="Genomic_DNA"/>
</dbReference>
<dbReference type="Proteomes" id="UP000483286">
    <property type="component" value="Unassembled WGS sequence"/>
</dbReference>
<protein>
    <submittedName>
        <fullName evidence="2">Serine hydrolase</fullName>
    </submittedName>
</protein>
<organism evidence="2 3">
    <name type="scientific">Deinococcus arboris</name>
    <dbReference type="NCBI Taxonomy" id="2682977"/>
    <lineage>
        <taxon>Bacteria</taxon>
        <taxon>Thermotogati</taxon>
        <taxon>Deinococcota</taxon>
        <taxon>Deinococci</taxon>
        <taxon>Deinococcales</taxon>
        <taxon>Deinococcaceae</taxon>
        <taxon>Deinococcus</taxon>
    </lineage>
</organism>
<keyword evidence="2" id="KW-0378">Hydrolase</keyword>
<dbReference type="GO" id="GO:0008800">
    <property type="term" value="F:beta-lactamase activity"/>
    <property type="evidence" value="ECO:0007669"/>
    <property type="project" value="InterPro"/>
</dbReference>
<dbReference type="GO" id="GO:0046677">
    <property type="term" value="P:response to antibiotic"/>
    <property type="evidence" value="ECO:0007669"/>
    <property type="project" value="InterPro"/>
</dbReference>
<dbReference type="InterPro" id="IPR000871">
    <property type="entry name" value="Beta-lactam_class-A"/>
</dbReference>
<evidence type="ECO:0000313" key="3">
    <source>
        <dbReference type="Proteomes" id="UP000483286"/>
    </source>
</evidence>
<dbReference type="Gene3D" id="3.40.710.10">
    <property type="entry name" value="DD-peptidase/beta-lactamase superfamily"/>
    <property type="match status" value="1"/>
</dbReference>
<gene>
    <name evidence="2" type="ORF">GO986_21120</name>
</gene>
<dbReference type="PANTHER" id="PTHR35333">
    <property type="entry name" value="BETA-LACTAMASE"/>
    <property type="match status" value="1"/>
</dbReference>